<dbReference type="EMBL" id="JBHTJZ010000007">
    <property type="protein sequence ID" value="MFD0959113.1"/>
    <property type="molecule type" value="Genomic_DNA"/>
</dbReference>
<keyword evidence="1" id="KW-0378">Hydrolase</keyword>
<dbReference type="InterPro" id="IPR039329">
    <property type="entry name" value="SIAE"/>
</dbReference>
<name>A0ABW3HNL4_9BACL</name>
<evidence type="ECO:0000313" key="3">
    <source>
        <dbReference type="EMBL" id="MFD0959113.1"/>
    </source>
</evidence>
<dbReference type="RefSeq" id="WP_377563032.1">
    <property type="nucleotide sequence ID" value="NZ_JBHTJZ010000007.1"/>
</dbReference>
<feature type="domain" description="Sialate O-acetylesterase" evidence="2">
    <location>
        <begin position="88"/>
        <end position="350"/>
    </location>
</feature>
<organism evidence="3 4">
    <name type="scientific">Paenibacillus chungangensis</name>
    <dbReference type="NCBI Taxonomy" id="696535"/>
    <lineage>
        <taxon>Bacteria</taxon>
        <taxon>Bacillati</taxon>
        <taxon>Bacillota</taxon>
        <taxon>Bacilli</taxon>
        <taxon>Bacillales</taxon>
        <taxon>Paenibacillaceae</taxon>
        <taxon>Paenibacillus</taxon>
    </lineage>
</organism>
<dbReference type="PANTHER" id="PTHR22901">
    <property type="entry name" value="SIALATE O-ACETYLESTERASE"/>
    <property type="match status" value="1"/>
</dbReference>
<dbReference type="Proteomes" id="UP001596989">
    <property type="component" value="Unassembled WGS sequence"/>
</dbReference>
<dbReference type="PANTHER" id="PTHR22901:SF0">
    <property type="entry name" value="SIALATE O-ACETYLESTERASE"/>
    <property type="match status" value="1"/>
</dbReference>
<dbReference type="Pfam" id="PF03629">
    <property type="entry name" value="SASA"/>
    <property type="match status" value="1"/>
</dbReference>
<comment type="caution">
    <text evidence="3">The sequence shown here is derived from an EMBL/GenBank/DDBJ whole genome shotgun (WGS) entry which is preliminary data.</text>
</comment>
<dbReference type="InterPro" id="IPR036514">
    <property type="entry name" value="SGNH_hydro_sf"/>
</dbReference>
<accession>A0ABW3HNL4</accession>
<dbReference type="InterPro" id="IPR005181">
    <property type="entry name" value="SASA"/>
</dbReference>
<protein>
    <submittedName>
        <fullName evidence="3">Sialate O-acetylesterase</fullName>
    </submittedName>
</protein>
<proteinExistence type="predicted"/>
<dbReference type="Gene3D" id="3.40.50.1110">
    <property type="entry name" value="SGNH hydrolase"/>
    <property type="match status" value="1"/>
</dbReference>
<sequence>MMQNEKLVLPKIFADHMVLQRHKPIPVWGNARDGEEVSVEFMGRRKTVNAVSGRWRIELDPAPAGGPYGMTISCGDSKFAISDIMIGEVWIAGGQSNMGYSFGEIYGEETAWMADSFNEDDFEGALSVIRLFKAEEYAADEPADDVRDGQWREVSRERMLPLAAVPVFFACALKRRLNIPVGIVQVSRSGTKASCWIPRSAACSDPAIAMYGEDFAEEGERLGQADLRRPFGLYNGMVSPIQPYAMCGVIWYQGESDALEQKGRRYGALFPALIQAWRSGWGGEAFPFLYVELPDYVDGLDEWELVRTAQNRTLELVPNTGMIATRDLGEVDNLHPRNKRPVGERLAALALKQVYGVETAGKE</sequence>
<keyword evidence="4" id="KW-1185">Reference proteome</keyword>
<gene>
    <name evidence="3" type="ORF">ACFQ2I_06905</name>
</gene>
<reference evidence="4" key="1">
    <citation type="journal article" date="2019" name="Int. J. Syst. Evol. Microbiol.">
        <title>The Global Catalogue of Microorganisms (GCM) 10K type strain sequencing project: providing services to taxonomists for standard genome sequencing and annotation.</title>
        <authorList>
            <consortium name="The Broad Institute Genomics Platform"/>
            <consortium name="The Broad Institute Genome Sequencing Center for Infectious Disease"/>
            <person name="Wu L."/>
            <person name="Ma J."/>
        </authorList>
    </citation>
    <scope>NUCLEOTIDE SEQUENCE [LARGE SCALE GENOMIC DNA]</scope>
    <source>
        <strain evidence="4">CCUG 59129</strain>
    </source>
</reference>
<evidence type="ECO:0000313" key="4">
    <source>
        <dbReference type="Proteomes" id="UP001596989"/>
    </source>
</evidence>
<evidence type="ECO:0000256" key="1">
    <source>
        <dbReference type="ARBA" id="ARBA00022801"/>
    </source>
</evidence>
<evidence type="ECO:0000259" key="2">
    <source>
        <dbReference type="Pfam" id="PF03629"/>
    </source>
</evidence>
<dbReference type="SUPFAM" id="SSF52266">
    <property type="entry name" value="SGNH hydrolase"/>
    <property type="match status" value="1"/>
</dbReference>